<keyword evidence="3" id="KW-0560">Oxidoreductase</keyword>
<protein>
    <recommendedName>
        <fullName evidence="7">Rieske domain-containing protein</fullName>
    </recommendedName>
</protein>
<feature type="domain" description="Rieske" evidence="7">
    <location>
        <begin position="80"/>
        <end position="147"/>
    </location>
</feature>
<dbReference type="Proteomes" id="UP001152049">
    <property type="component" value="Unassembled WGS sequence"/>
</dbReference>
<proteinExistence type="predicted"/>
<dbReference type="AlphaFoldDB" id="A0A9W8VEA9"/>
<accession>A0A9W8VEA9</accession>
<dbReference type="PRINTS" id="PR00090">
    <property type="entry name" value="RNGDIOXGNASE"/>
</dbReference>
<keyword evidence="9" id="KW-1185">Reference proteome</keyword>
<evidence type="ECO:0000256" key="2">
    <source>
        <dbReference type="ARBA" id="ARBA00022723"/>
    </source>
</evidence>
<dbReference type="PANTHER" id="PTHR43756:SF6">
    <property type="entry name" value="CLUSTER-BINDING PROTEIN, PUTATIVE (AFU_ORTHOLOGUE AFUA_6G03920)-RELATED"/>
    <property type="match status" value="1"/>
</dbReference>
<dbReference type="OrthoDB" id="426882at2759"/>
<evidence type="ECO:0000256" key="5">
    <source>
        <dbReference type="ARBA" id="ARBA00023014"/>
    </source>
</evidence>
<dbReference type="InterPro" id="IPR017941">
    <property type="entry name" value="Rieske_2Fe-2S"/>
</dbReference>
<keyword evidence="6" id="KW-0812">Transmembrane</keyword>
<keyword evidence="4" id="KW-0408">Iron</keyword>
<evidence type="ECO:0000259" key="7">
    <source>
        <dbReference type="PROSITE" id="PS51296"/>
    </source>
</evidence>
<dbReference type="PANTHER" id="PTHR43756">
    <property type="entry name" value="CHOLINE MONOOXYGENASE, CHLOROPLASTIC"/>
    <property type="match status" value="1"/>
</dbReference>
<name>A0A9W8VEA9_9HYPO</name>
<dbReference type="GO" id="GO:0051537">
    <property type="term" value="F:2 iron, 2 sulfur cluster binding"/>
    <property type="evidence" value="ECO:0007669"/>
    <property type="project" value="UniProtKB-KW"/>
</dbReference>
<dbReference type="InterPro" id="IPR001663">
    <property type="entry name" value="Rng_hydr_dOase-A"/>
</dbReference>
<evidence type="ECO:0000313" key="9">
    <source>
        <dbReference type="Proteomes" id="UP001152049"/>
    </source>
</evidence>
<dbReference type="Gene3D" id="2.102.10.10">
    <property type="entry name" value="Rieske [2Fe-2S] iron-sulphur domain"/>
    <property type="match status" value="1"/>
</dbReference>
<keyword evidence="6" id="KW-0472">Membrane</keyword>
<dbReference type="InterPro" id="IPR036922">
    <property type="entry name" value="Rieske_2Fe-2S_sf"/>
</dbReference>
<dbReference type="SUPFAM" id="SSF50022">
    <property type="entry name" value="ISP domain"/>
    <property type="match status" value="1"/>
</dbReference>
<keyword evidence="6" id="KW-1133">Transmembrane helix</keyword>
<dbReference type="Gene3D" id="3.90.380.10">
    <property type="entry name" value="Naphthalene 1,2-dioxygenase Alpha Subunit, Chain A, domain 1"/>
    <property type="match status" value="1"/>
</dbReference>
<keyword evidence="2" id="KW-0479">Metal-binding</keyword>
<dbReference type="GO" id="GO:0016491">
    <property type="term" value="F:oxidoreductase activity"/>
    <property type="evidence" value="ECO:0007669"/>
    <property type="project" value="UniProtKB-KW"/>
</dbReference>
<gene>
    <name evidence="8" type="ORF">NW762_007180</name>
</gene>
<reference evidence="8" key="1">
    <citation type="submission" date="2022-09" db="EMBL/GenBank/DDBJ databases">
        <title>Fusarium specimens isolated from Avocado Roots.</title>
        <authorList>
            <person name="Stajich J."/>
            <person name="Roper C."/>
            <person name="Heimlech-Rivalta G."/>
        </authorList>
    </citation>
    <scope>NUCLEOTIDE SEQUENCE</scope>
    <source>
        <strain evidence="8">CF00136</strain>
    </source>
</reference>
<dbReference type="CDD" id="cd03469">
    <property type="entry name" value="Rieske_RO_Alpha_N"/>
    <property type="match status" value="1"/>
</dbReference>
<organism evidence="8 9">
    <name type="scientific">Fusarium torreyae</name>
    <dbReference type="NCBI Taxonomy" id="1237075"/>
    <lineage>
        <taxon>Eukaryota</taxon>
        <taxon>Fungi</taxon>
        <taxon>Dikarya</taxon>
        <taxon>Ascomycota</taxon>
        <taxon>Pezizomycotina</taxon>
        <taxon>Sordariomycetes</taxon>
        <taxon>Hypocreomycetidae</taxon>
        <taxon>Hypocreales</taxon>
        <taxon>Nectriaceae</taxon>
        <taxon>Fusarium</taxon>
    </lineage>
</organism>
<dbReference type="Pfam" id="PF00355">
    <property type="entry name" value="Rieske"/>
    <property type="match status" value="1"/>
</dbReference>
<feature type="transmembrane region" description="Helical" evidence="6">
    <location>
        <begin position="6"/>
        <end position="25"/>
    </location>
</feature>
<keyword evidence="1" id="KW-0001">2Fe-2S</keyword>
<evidence type="ECO:0000256" key="3">
    <source>
        <dbReference type="ARBA" id="ARBA00023002"/>
    </source>
</evidence>
<dbReference type="PROSITE" id="PS51296">
    <property type="entry name" value="RIESKE"/>
    <property type="match status" value="1"/>
</dbReference>
<sequence>MSSPDLIGTLFALAVSCLLNLWFFVNLKAHAVNLSESQTSIPVTLPKGWWSNPDRFEAERRAIFSQTWMCVSHRGRFKTPGDYIVYEIAGFRFFMILGKDKIVRSFHNVCRHRAFPVAKKQYGSATTLGCRYHGWSYDTTGRLTKAPIFEDKPGFDKSQNSLFEIYTREDRLGFLHINPGTDAKVAKSFPTEGITTGKLARITPGVKQLSSFELEGAFNWKIIVDDFASTAASTLATGLAKCFPMLFPTPEAKLDFYPLTTVHTASGSPFWYQLTYNPISATKTALRCYVYSIKNSENFLFEQSDRRNLEQAMKKKIQGLEAEHKKVTSFGYDSASAYHKD</sequence>
<evidence type="ECO:0000256" key="4">
    <source>
        <dbReference type="ARBA" id="ARBA00023004"/>
    </source>
</evidence>
<dbReference type="GO" id="GO:0046872">
    <property type="term" value="F:metal ion binding"/>
    <property type="evidence" value="ECO:0007669"/>
    <property type="project" value="UniProtKB-KW"/>
</dbReference>
<evidence type="ECO:0000313" key="8">
    <source>
        <dbReference type="EMBL" id="KAJ4260440.1"/>
    </source>
</evidence>
<keyword evidence="5" id="KW-0411">Iron-sulfur</keyword>
<dbReference type="EMBL" id="JAOQAZ010000013">
    <property type="protein sequence ID" value="KAJ4260440.1"/>
    <property type="molecule type" value="Genomic_DNA"/>
</dbReference>
<evidence type="ECO:0000256" key="6">
    <source>
        <dbReference type="SAM" id="Phobius"/>
    </source>
</evidence>
<comment type="caution">
    <text evidence="8">The sequence shown here is derived from an EMBL/GenBank/DDBJ whole genome shotgun (WGS) entry which is preliminary data.</text>
</comment>
<evidence type="ECO:0000256" key="1">
    <source>
        <dbReference type="ARBA" id="ARBA00022714"/>
    </source>
</evidence>